<feature type="chain" id="PRO_5009247677" evidence="1">
    <location>
        <begin position="23"/>
        <end position="295"/>
    </location>
</feature>
<dbReference type="GO" id="GO:0006629">
    <property type="term" value="P:lipid metabolic process"/>
    <property type="evidence" value="ECO:0007669"/>
    <property type="project" value="InterPro"/>
</dbReference>
<gene>
    <name evidence="2" type="ORF">SAMN04489726_7390</name>
</gene>
<dbReference type="InterPro" id="IPR051057">
    <property type="entry name" value="PI-PLC_domain"/>
</dbReference>
<evidence type="ECO:0000313" key="2">
    <source>
        <dbReference type="EMBL" id="SDN60646.1"/>
    </source>
</evidence>
<dbReference type="RefSeq" id="WP_052407115.1">
    <property type="nucleotide sequence ID" value="NZ_JOEF01000004.1"/>
</dbReference>
<evidence type="ECO:0000313" key="3">
    <source>
        <dbReference type="Proteomes" id="UP000183376"/>
    </source>
</evidence>
<evidence type="ECO:0000256" key="1">
    <source>
        <dbReference type="SAM" id="SignalP"/>
    </source>
</evidence>
<dbReference type="Gene3D" id="3.20.20.190">
    <property type="entry name" value="Phosphatidylinositol (PI) phosphodiesterase"/>
    <property type="match status" value="1"/>
</dbReference>
<accession>A0A1H0CRZ8</accession>
<reference evidence="2 3" key="1">
    <citation type="submission" date="2016-10" db="EMBL/GenBank/DDBJ databases">
        <authorList>
            <person name="de Groot N.N."/>
        </authorList>
    </citation>
    <scope>NUCLEOTIDE SEQUENCE [LARGE SCALE GENOMIC DNA]</scope>
    <source>
        <strain evidence="2 3">DSM 44149</strain>
    </source>
</reference>
<feature type="signal peptide" evidence="1">
    <location>
        <begin position="1"/>
        <end position="22"/>
    </location>
</feature>
<dbReference type="PANTHER" id="PTHR13593:SF140">
    <property type="entry name" value="PLC-LIKE PHOSPHODIESTERASE"/>
    <property type="match status" value="1"/>
</dbReference>
<dbReference type="GO" id="GO:0008081">
    <property type="term" value="F:phosphoric diester hydrolase activity"/>
    <property type="evidence" value="ECO:0007669"/>
    <property type="project" value="InterPro"/>
</dbReference>
<dbReference type="STRING" id="211114.SAMN04489726_7390"/>
<dbReference type="Pfam" id="PF26178">
    <property type="entry name" value="PI-PLC_cat"/>
    <property type="match status" value="1"/>
</dbReference>
<protein>
    <submittedName>
        <fullName evidence="2">Chitinase</fullName>
    </submittedName>
</protein>
<dbReference type="AlphaFoldDB" id="A0A1H0CRZ8"/>
<organism evidence="2 3">
    <name type="scientific">Allokutzneria albata</name>
    <name type="common">Kibdelosporangium albatum</name>
    <dbReference type="NCBI Taxonomy" id="211114"/>
    <lineage>
        <taxon>Bacteria</taxon>
        <taxon>Bacillati</taxon>
        <taxon>Actinomycetota</taxon>
        <taxon>Actinomycetes</taxon>
        <taxon>Pseudonocardiales</taxon>
        <taxon>Pseudonocardiaceae</taxon>
        <taxon>Allokutzneria</taxon>
    </lineage>
</organism>
<dbReference type="eggNOG" id="COG3325">
    <property type="taxonomic scope" value="Bacteria"/>
</dbReference>
<keyword evidence="1" id="KW-0732">Signal</keyword>
<sequence>MSAALRVILAAVLTVLPAPVQAERTLADLTYLTSHNAHVSTGDAKWWPPNQGQSLRKQLTDGVRGLMLDLHMYGNEVHLCHNEGRECGPVPGLHYGTPRQTFAGSLRTVVDFLNENRGEVVTLLLEDYADASALASALNSVPGLNDLIFRPDAWKVREQGWPKLSDMVARNKRLLMLSSAPGRESMGVFHGKDYTVENYWSLGPLGDKLECVSRWSDVPLNKQEPNFKRLFVMNHFRDVPMDFAARSDNGDKLAKRVRDTCTPAAGRKPNFVSVDFYEQPTSGTRPASVVADLNR</sequence>
<dbReference type="Proteomes" id="UP000183376">
    <property type="component" value="Chromosome I"/>
</dbReference>
<dbReference type="OrthoDB" id="5240859at2"/>
<dbReference type="CDD" id="cd08588">
    <property type="entry name" value="PI-PLCc_At5g67130_like"/>
    <property type="match status" value="1"/>
</dbReference>
<name>A0A1H0CRZ8_ALLAB</name>
<dbReference type="PANTHER" id="PTHR13593">
    <property type="match status" value="1"/>
</dbReference>
<keyword evidence="3" id="KW-1185">Reference proteome</keyword>
<dbReference type="InterPro" id="IPR017946">
    <property type="entry name" value="PLC-like_Pdiesterase_TIM-brl"/>
</dbReference>
<dbReference type="EMBL" id="LT629701">
    <property type="protein sequence ID" value="SDN60646.1"/>
    <property type="molecule type" value="Genomic_DNA"/>
</dbReference>
<dbReference type="SUPFAM" id="SSF51695">
    <property type="entry name" value="PLC-like phosphodiesterases"/>
    <property type="match status" value="1"/>
</dbReference>
<proteinExistence type="predicted"/>